<dbReference type="UniPathway" id="UPA00344"/>
<dbReference type="EC" id="2.8.1.12" evidence="3"/>
<comment type="pathway">
    <text evidence="1">Cofactor biosynthesis; molybdopterin biosynthesis.</text>
</comment>
<evidence type="ECO:0000313" key="13">
    <source>
        <dbReference type="EMBL" id="QJB68494.1"/>
    </source>
</evidence>
<keyword evidence="14" id="KW-1185">Reference proteome</keyword>
<sequence>MIKVHVSEEDFDTGAEIAALANYGGGAIANFIGLVRGDGDVTGLELEHYPAMTDKALHAIADTAADRWPLHGITIIHRVGKLVLGDQIVLVCTASDHRQAALGACSYIMDRLKTDAPFWKKEWRDDGSSDWVEERQIDLDAAEKWQNS</sequence>
<protein>
    <recommendedName>
        <fullName evidence="4">Molybdopterin synthase catalytic subunit</fullName>
        <ecNumber evidence="3">2.8.1.12</ecNumber>
    </recommendedName>
    <alternativeName>
        <fullName evidence="10">MPT synthase subunit 2</fullName>
    </alternativeName>
    <alternativeName>
        <fullName evidence="8">Molybdenum cofactor biosynthesis protein E</fullName>
    </alternativeName>
    <alternativeName>
        <fullName evidence="9">Molybdopterin-converting factor large subunit</fullName>
    </alternativeName>
    <alternativeName>
        <fullName evidence="11">Molybdopterin-converting factor subunit 2</fullName>
    </alternativeName>
</protein>
<evidence type="ECO:0000256" key="9">
    <source>
        <dbReference type="ARBA" id="ARBA00030407"/>
    </source>
</evidence>
<dbReference type="EMBL" id="CP051217">
    <property type="protein sequence ID" value="QJB68494.1"/>
    <property type="molecule type" value="Genomic_DNA"/>
</dbReference>
<comment type="function">
    <text evidence="6">Converts molybdopterin precursor Z into molybdopterin. This requires the incorporation of two sulfur atoms into precursor Z to generate a dithiolene group. The sulfur is provided by MoaD.</text>
</comment>
<dbReference type="InterPro" id="IPR003448">
    <property type="entry name" value="Mopterin_biosynth_MoaE"/>
</dbReference>
<organism evidence="13 14">
    <name type="scientific">Parasphingorhabdus halotolerans</name>
    <dbReference type="NCBI Taxonomy" id="2725558"/>
    <lineage>
        <taxon>Bacteria</taxon>
        <taxon>Pseudomonadati</taxon>
        <taxon>Pseudomonadota</taxon>
        <taxon>Alphaproteobacteria</taxon>
        <taxon>Sphingomonadales</taxon>
        <taxon>Sphingomonadaceae</taxon>
        <taxon>Parasphingorhabdus</taxon>
    </lineage>
</organism>
<evidence type="ECO:0000313" key="14">
    <source>
        <dbReference type="Proteomes" id="UP000501600"/>
    </source>
</evidence>
<evidence type="ECO:0000256" key="5">
    <source>
        <dbReference type="ARBA" id="ARBA00023150"/>
    </source>
</evidence>
<dbReference type="Gene3D" id="3.90.1170.40">
    <property type="entry name" value="Molybdopterin biosynthesis MoaE subunit"/>
    <property type="match status" value="1"/>
</dbReference>
<dbReference type="InterPro" id="IPR036563">
    <property type="entry name" value="MoaE_sf"/>
</dbReference>
<evidence type="ECO:0000256" key="8">
    <source>
        <dbReference type="ARBA" id="ARBA00029745"/>
    </source>
</evidence>
<dbReference type="GO" id="GO:0030366">
    <property type="term" value="F:molybdopterin synthase activity"/>
    <property type="evidence" value="ECO:0007669"/>
    <property type="project" value="UniProtKB-EC"/>
</dbReference>
<gene>
    <name evidence="13" type="ORF">HF685_03600</name>
</gene>
<comment type="similarity">
    <text evidence="2">Belongs to the MoaE family.</text>
</comment>
<proteinExistence type="inferred from homology"/>
<name>A0A6H2DJI4_9SPHN</name>
<accession>A0A6H2DJI4</accession>
<reference evidence="13 14" key="1">
    <citation type="submission" date="2020-04" db="EMBL/GenBank/DDBJ databases">
        <title>Genome sequence for Sphingorhabdus sp. strain M1.</title>
        <authorList>
            <person name="Park S.-J."/>
        </authorList>
    </citation>
    <scope>NUCLEOTIDE SEQUENCE [LARGE SCALE GENOMIC DNA]</scope>
    <source>
        <strain evidence="13 14">JK6</strain>
    </source>
</reference>
<evidence type="ECO:0000256" key="2">
    <source>
        <dbReference type="ARBA" id="ARBA00005426"/>
    </source>
</evidence>
<evidence type="ECO:0000256" key="3">
    <source>
        <dbReference type="ARBA" id="ARBA00011950"/>
    </source>
</evidence>
<dbReference type="Pfam" id="PF02391">
    <property type="entry name" value="MoaE"/>
    <property type="match status" value="1"/>
</dbReference>
<dbReference type="RefSeq" id="WP_168818337.1">
    <property type="nucleotide sequence ID" value="NZ_CP051217.1"/>
</dbReference>
<dbReference type="PANTHER" id="PTHR23404">
    <property type="entry name" value="MOLYBDOPTERIN SYNTHASE RELATED"/>
    <property type="match status" value="1"/>
</dbReference>
<dbReference type="AlphaFoldDB" id="A0A6H2DJI4"/>
<evidence type="ECO:0000256" key="10">
    <source>
        <dbReference type="ARBA" id="ARBA00030781"/>
    </source>
</evidence>
<evidence type="ECO:0000256" key="7">
    <source>
        <dbReference type="ARBA" id="ARBA00026066"/>
    </source>
</evidence>
<comment type="catalytic activity">
    <reaction evidence="12">
        <text>2 [molybdopterin-synthase sulfur-carrier protein]-C-terminal-Gly-aminoethanethioate + cyclic pyranopterin phosphate + H2O = molybdopterin + 2 [molybdopterin-synthase sulfur-carrier protein]-C-terminal Gly-Gly + 2 H(+)</text>
        <dbReference type="Rhea" id="RHEA:26333"/>
        <dbReference type="Rhea" id="RHEA-COMP:12202"/>
        <dbReference type="Rhea" id="RHEA-COMP:19907"/>
        <dbReference type="ChEBI" id="CHEBI:15377"/>
        <dbReference type="ChEBI" id="CHEBI:15378"/>
        <dbReference type="ChEBI" id="CHEBI:58698"/>
        <dbReference type="ChEBI" id="CHEBI:59648"/>
        <dbReference type="ChEBI" id="CHEBI:90778"/>
        <dbReference type="ChEBI" id="CHEBI:232372"/>
        <dbReference type="EC" id="2.8.1.12"/>
    </reaction>
</comment>
<dbReference type="SUPFAM" id="SSF54690">
    <property type="entry name" value="Molybdopterin synthase subunit MoaE"/>
    <property type="match status" value="1"/>
</dbReference>
<evidence type="ECO:0000256" key="6">
    <source>
        <dbReference type="ARBA" id="ARBA00025448"/>
    </source>
</evidence>
<evidence type="ECO:0000256" key="1">
    <source>
        <dbReference type="ARBA" id="ARBA00005046"/>
    </source>
</evidence>
<keyword evidence="5" id="KW-0501">Molybdenum cofactor biosynthesis</keyword>
<evidence type="ECO:0000256" key="4">
    <source>
        <dbReference type="ARBA" id="ARBA00013858"/>
    </source>
</evidence>
<dbReference type="GO" id="GO:0006777">
    <property type="term" value="P:Mo-molybdopterin cofactor biosynthetic process"/>
    <property type="evidence" value="ECO:0007669"/>
    <property type="project" value="UniProtKB-KW"/>
</dbReference>
<comment type="subunit">
    <text evidence="7">Heterotetramer of 2 MoaD subunits and 2 MoaE subunits. Also stable as homodimer. The enzyme changes between these two forms during catalysis.</text>
</comment>
<dbReference type="Proteomes" id="UP000501600">
    <property type="component" value="Chromosome"/>
</dbReference>
<evidence type="ECO:0000256" key="11">
    <source>
        <dbReference type="ARBA" id="ARBA00032474"/>
    </source>
</evidence>
<dbReference type="KEGG" id="phao:HF685_03600"/>
<evidence type="ECO:0000256" key="12">
    <source>
        <dbReference type="ARBA" id="ARBA00049878"/>
    </source>
</evidence>
<dbReference type="CDD" id="cd00756">
    <property type="entry name" value="MoaE"/>
    <property type="match status" value="1"/>
</dbReference>